<dbReference type="InterPro" id="IPR044690">
    <property type="entry name" value="CAS_plant"/>
</dbReference>
<organism evidence="3 4">
    <name type="scientific">Sphagnum troendelagicum</name>
    <dbReference type="NCBI Taxonomy" id="128251"/>
    <lineage>
        <taxon>Eukaryota</taxon>
        <taxon>Viridiplantae</taxon>
        <taxon>Streptophyta</taxon>
        <taxon>Embryophyta</taxon>
        <taxon>Bryophyta</taxon>
        <taxon>Sphagnophytina</taxon>
        <taxon>Sphagnopsida</taxon>
        <taxon>Sphagnales</taxon>
        <taxon>Sphagnaceae</taxon>
        <taxon>Sphagnum</taxon>
    </lineage>
</organism>
<dbReference type="InterPro" id="IPR001763">
    <property type="entry name" value="Rhodanese-like_dom"/>
</dbReference>
<protein>
    <recommendedName>
        <fullName evidence="2">Rhodanese domain-containing protein</fullName>
    </recommendedName>
</protein>
<gene>
    <name evidence="3" type="ORF">CSSPTR1EN2_LOCUS264</name>
</gene>
<evidence type="ECO:0000313" key="3">
    <source>
        <dbReference type="EMBL" id="CAK9189613.1"/>
    </source>
</evidence>
<evidence type="ECO:0000313" key="4">
    <source>
        <dbReference type="Proteomes" id="UP001497512"/>
    </source>
</evidence>
<dbReference type="SUPFAM" id="SSF52821">
    <property type="entry name" value="Rhodanese/Cell cycle control phosphatase"/>
    <property type="match status" value="1"/>
</dbReference>
<feature type="domain" description="Rhodanese" evidence="2">
    <location>
        <begin position="450"/>
        <end position="568"/>
    </location>
</feature>
<dbReference type="EMBL" id="OZ019893">
    <property type="protein sequence ID" value="CAK9189613.1"/>
    <property type="molecule type" value="Genomic_DNA"/>
</dbReference>
<dbReference type="PANTHER" id="PTHR34209:SF3">
    <property type="entry name" value="RHODANESE_CELL CYCLE CONTROL PHOSPHATASE SUPERFAMILY PROTEIN"/>
    <property type="match status" value="1"/>
</dbReference>
<dbReference type="Proteomes" id="UP001497512">
    <property type="component" value="Chromosome 1"/>
</dbReference>
<feature type="region of interest" description="Disordered" evidence="1">
    <location>
        <begin position="691"/>
        <end position="747"/>
    </location>
</feature>
<dbReference type="PROSITE" id="PS50206">
    <property type="entry name" value="RHODANESE_3"/>
    <property type="match status" value="1"/>
</dbReference>
<dbReference type="InterPro" id="IPR036873">
    <property type="entry name" value="Rhodanese-like_dom_sf"/>
</dbReference>
<dbReference type="Gene3D" id="3.40.250.10">
    <property type="entry name" value="Rhodanese-like domain"/>
    <property type="match status" value="1"/>
</dbReference>
<dbReference type="Gene3D" id="1.20.120.20">
    <property type="entry name" value="Apolipoprotein"/>
    <property type="match status" value="1"/>
</dbReference>
<keyword evidence="4" id="KW-1185">Reference proteome</keyword>
<sequence length="747" mass="78970">MALSVAQCGGSCRSSIPSSSHLLCTSSQHCGGHGCVSSLPLLARLRPDVERLLLLKNGDRVVQQQLPVSASRMMKQASPRFRLSAVAELQSIGRAGGGVVADEFEKAFDVPSQQLEDSSSFSPTRIVVTSPEGTTVVGPEVGLPGPAATNPVPDAAAELNSSIKAAVESAAPPSIPDSATQSGADALKAAGEADVSAQSSITDSLSSDQFNDVQDTISGAGKAAENLLEETKTSVTDTITTSQDAVARTLTNIQDSVQDAIGAVGNAVKDVYDGFNGNIKSTVNSVTGFYEQTVGDIQTTVDRTVTKAEGGVVDFTSPFQIGTPVNNALKEVVTTVSTAVGSALEASGKVVAQFYGSTKVLLPVEAQSAVTTVEQKIDELSKPVGDVLQQVLVGITNLERAAGVNPENPIIPVLLVVGSTLYIGVSYWRARYGGYSGDLKPTSALDLLKKDGNVVLVDIRPQVERENQGVPDLRRGARSRSAIVEIFKVEGSLRSKLRNPKEIDTIITAALIRNLKSVKPNTKVIVMDEDGSQSKNMARALRRFGIKKRYRVDGGFQAWSAAGLRTKVEGIDSPITILKEDTEELVDEVKPTPDGIFLACVGIVAGLYAAIEWEKTLQLIGVIGIGQSVYSRVKAYDSVEALKADLRLLQTPFSLATQGILWIAGQVEPAKLQLATAPSSSAVQERVVQAAAKHGPLASEDEPESDVELELESEQEPEGESAPYLSTEEPNAMRARLEESSPPSQLE</sequence>
<dbReference type="SMART" id="SM00450">
    <property type="entry name" value="RHOD"/>
    <property type="match status" value="1"/>
</dbReference>
<reference evidence="3 4" key="1">
    <citation type="submission" date="2024-02" db="EMBL/GenBank/DDBJ databases">
        <authorList>
            <consortium name="ELIXIR-Norway"/>
            <consortium name="Elixir Norway"/>
        </authorList>
    </citation>
    <scope>NUCLEOTIDE SEQUENCE [LARGE SCALE GENOMIC DNA]</scope>
</reference>
<accession>A0ABP0T7X8</accession>
<proteinExistence type="predicted"/>
<feature type="compositionally biased region" description="Acidic residues" evidence="1">
    <location>
        <begin position="699"/>
        <end position="719"/>
    </location>
</feature>
<dbReference type="Pfam" id="PF00581">
    <property type="entry name" value="Rhodanese"/>
    <property type="match status" value="1"/>
</dbReference>
<evidence type="ECO:0000259" key="2">
    <source>
        <dbReference type="PROSITE" id="PS50206"/>
    </source>
</evidence>
<dbReference type="PANTHER" id="PTHR34209">
    <property type="entry name" value="RHODANESE/CELL CYCLE CONTROL PHOSPHATASE SUPERFAMILY PROTEIN"/>
    <property type="match status" value="1"/>
</dbReference>
<name>A0ABP0T7X8_9BRYO</name>
<evidence type="ECO:0000256" key="1">
    <source>
        <dbReference type="SAM" id="MobiDB-lite"/>
    </source>
</evidence>